<protein>
    <submittedName>
        <fullName evidence="1">Uncharacterized protein</fullName>
    </submittedName>
</protein>
<reference evidence="1 2" key="1">
    <citation type="submission" date="2023-07" db="EMBL/GenBank/DDBJ databases">
        <title>Genomic Encyclopedia of Type Strains, Phase IV (KMG-IV): sequencing the most valuable type-strain genomes for metagenomic binning, comparative biology and taxonomic classification.</title>
        <authorList>
            <person name="Goeker M."/>
        </authorList>
    </citation>
    <scope>NUCLEOTIDE SEQUENCE [LARGE SCALE GENOMIC DNA]</scope>
    <source>
        <strain evidence="1 2">DSM 16784</strain>
    </source>
</reference>
<gene>
    <name evidence="1" type="ORF">J2S15_003647</name>
</gene>
<comment type="caution">
    <text evidence="1">The sequence shown here is derived from an EMBL/GenBank/DDBJ whole genome shotgun (WGS) entry which is preliminary data.</text>
</comment>
<dbReference type="EMBL" id="JAUSUR010000008">
    <property type="protein sequence ID" value="MDQ0362886.1"/>
    <property type="molecule type" value="Genomic_DNA"/>
</dbReference>
<sequence>MSKVEIVLSVKSSSKRKKFIDQQLVEVNQISNINELISQIVSDNVDAYNEMQTDKKLFQYLSKEEIDDIAHTGKVGFQDRKNENQQDKDEAIENALLAFKDGIIRVFVDEEEVEYDSVYSLQPHANVTFIKMVMLVGRMW</sequence>
<dbReference type="Proteomes" id="UP001230220">
    <property type="component" value="Unassembled WGS sequence"/>
</dbReference>
<proteinExistence type="predicted"/>
<evidence type="ECO:0000313" key="1">
    <source>
        <dbReference type="EMBL" id="MDQ0362886.1"/>
    </source>
</evidence>
<accession>A0ABU0E850</accession>
<dbReference type="RefSeq" id="WP_307411072.1">
    <property type="nucleotide sequence ID" value="NZ_JAUSUR010000008.1"/>
</dbReference>
<evidence type="ECO:0000313" key="2">
    <source>
        <dbReference type="Proteomes" id="UP001230220"/>
    </source>
</evidence>
<organism evidence="1 2">
    <name type="scientific">Breznakia pachnodae</name>
    <dbReference type="NCBI Taxonomy" id="265178"/>
    <lineage>
        <taxon>Bacteria</taxon>
        <taxon>Bacillati</taxon>
        <taxon>Bacillota</taxon>
        <taxon>Erysipelotrichia</taxon>
        <taxon>Erysipelotrichales</taxon>
        <taxon>Erysipelotrichaceae</taxon>
        <taxon>Breznakia</taxon>
    </lineage>
</organism>
<name>A0ABU0E850_9FIRM</name>
<keyword evidence="2" id="KW-1185">Reference proteome</keyword>